<sequence length="336" mass="36248">MRGFAIALALVTAFFAVDAKAESTLTAVRERGVLNCGVTAALLGFSAPDAQGVFRGMDADLCRGIATAIFGDPAKVRFVTTSPTQRFVALQSGTIDVLIYAVTQNFSRDTGLGLIFANPYFYDGQGFVVSKKLNVTSAKQLEGASVCLQPASDAAPGAADYFRRSGMQFKAVMIESQQEIVSALNSGRCDVYTTDLTALAAMKVRSFQSPEDWVILPEIISKSPFAPVVRQGDDQWLTLVRWVVNAIIDADELGVDSHTIKDTNVASDNPEVRRMRGLEGEAGKAFGLPNDWAAQVVAAIGNYNEFYNRNLSALGLPRGPNRSWRDGGLIFAPSFR</sequence>
<evidence type="ECO:0000256" key="2">
    <source>
        <dbReference type="ARBA" id="ARBA00022448"/>
    </source>
</evidence>
<dbReference type="PANTHER" id="PTHR30085:SF7">
    <property type="entry name" value="AMINO-ACID ABC TRANSPORTER-BINDING PROTEIN YHDW-RELATED"/>
    <property type="match status" value="1"/>
</dbReference>
<evidence type="ECO:0000313" key="7">
    <source>
        <dbReference type="Proteomes" id="UP000324758"/>
    </source>
</evidence>
<comment type="caution">
    <text evidence="6">The sequence shown here is derived from an EMBL/GenBank/DDBJ whole genome shotgun (WGS) entry which is preliminary data.</text>
</comment>
<dbReference type="Proteomes" id="UP000324758">
    <property type="component" value="Unassembled WGS sequence"/>
</dbReference>
<feature type="domain" description="Solute-binding protein family 3/N-terminal" evidence="5">
    <location>
        <begin position="33"/>
        <end position="268"/>
    </location>
</feature>
<comment type="similarity">
    <text evidence="1">Belongs to the bacterial solute-binding protein 3 family.</text>
</comment>
<feature type="signal peptide" evidence="4">
    <location>
        <begin position="1"/>
        <end position="21"/>
    </location>
</feature>
<name>A0A5D3K2L4_9BRAD</name>
<evidence type="ECO:0000313" key="6">
    <source>
        <dbReference type="EMBL" id="TYL88450.1"/>
    </source>
</evidence>
<dbReference type="InterPro" id="IPR051455">
    <property type="entry name" value="Bact_solute-bind_prot3"/>
</dbReference>
<dbReference type="Pfam" id="PF00497">
    <property type="entry name" value="SBP_bac_3"/>
    <property type="match status" value="1"/>
</dbReference>
<proteinExistence type="inferred from homology"/>
<dbReference type="SUPFAM" id="SSF53850">
    <property type="entry name" value="Periplasmic binding protein-like II"/>
    <property type="match status" value="1"/>
</dbReference>
<dbReference type="CDD" id="cd13692">
    <property type="entry name" value="PBP2_BztA"/>
    <property type="match status" value="1"/>
</dbReference>
<keyword evidence="7" id="KW-1185">Reference proteome</keyword>
<feature type="chain" id="PRO_5022872826" evidence="4">
    <location>
        <begin position="22"/>
        <end position="336"/>
    </location>
</feature>
<organism evidence="6 7">
    <name type="scientific">Bradyrhizobium rifense</name>
    <dbReference type="NCBI Taxonomy" id="515499"/>
    <lineage>
        <taxon>Bacteria</taxon>
        <taxon>Pseudomonadati</taxon>
        <taxon>Pseudomonadota</taxon>
        <taxon>Alphaproteobacteria</taxon>
        <taxon>Hyphomicrobiales</taxon>
        <taxon>Nitrobacteraceae</taxon>
        <taxon>Bradyrhizobium</taxon>
    </lineage>
</organism>
<evidence type="ECO:0000256" key="3">
    <source>
        <dbReference type="ARBA" id="ARBA00022729"/>
    </source>
</evidence>
<keyword evidence="2" id="KW-0813">Transport</keyword>
<dbReference type="OrthoDB" id="9777941at2"/>
<dbReference type="PANTHER" id="PTHR30085">
    <property type="entry name" value="AMINO ACID ABC TRANSPORTER PERMEASE"/>
    <property type="match status" value="1"/>
</dbReference>
<dbReference type="AlphaFoldDB" id="A0A5D3K2L4"/>
<dbReference type="GO" id="GO:0006865">
    <property type="term" value="P:amino acid transport"/>
    <property type="evidence" value="ECO:0007669"/>
    <property type="project" value="TreeGrafter"/>
</dbReference>
<dbReference type="Gene3D" id="3.40.190.10">
    <property type="entry name" value="Periplasmic binding protein-like II"/>
    <property type="match status" value="2"/>
</dbReference>
<dbReference type="RefSeq" id="WP_148777573.1">
    <property type="nucleotide sequence ID" value="NZ_VSSS01000067.1"/>
</dbReference>
<dbReference type="SMART" id="SM00062">
    <property type="entry name" value="PBPb"/>
    <property type="match status" value="1"/>
</dbReference>
<protein>
    <submittedName>
        <fullName evidence="6">Amino acid ABC transporter substrate-binding protein</fullName>
    </submittedName>
</protein>
<dbReference type="InterPro" id="IPR001638">
    <property type="entry name" value="Solute-binding_3/MltF_N"/>
</dbReference>
<dbReference type="EMBL" id="VSSS01000067">
    <property type="protein sequence ID" value="TYL88450.1"/>
    <property type="molecule type" value="Genomic_DNA"/>
</dbReference>
<evidence type="ECO:0000256" key="1">
    <source>
        <dbReference type="ARBA" id="ARBA00010333"/>
    </source>
</evidence>
<reference evidence="6 7" key="1">
    <citation type="submission" date="2019-08" db="EMBL/GenBank/DDBJ databases">
        <title>Bradyrhizobium hipponensis sp. nov., a rhizobium isolated from a Lupinus angustifolius root nodule in Tunisia.</title>
        <authorList>
            <person name="Off K."/>
            <person name="Rejili M."/>
            <person name="Mars M."/>
            <person name="Brachmann A."/>
            <person name="Marin M."/>
        </authorList>
    </citation>
    <scope>NUCLEOTIDE SEQUENCE [LARGE SCALE GENOMIC DNA]</scope>
    <source>
        <strain evidence="6 7">CTAW71</strain>
    </source>
</reference>
<keyword evidence="3 4" id="KW-0732">Signal</keyword>
<accession>A0A5D3K2L4</accession>
<evidence type="ECO:0000256" key="4">
    <source>
        <dbReference type="SAM" id="SignalP"/>
    </source>
</evidence>
<gene>
    <name evidence="6" type="ORF">FXB40_39035</name>
</gene>
<evidence type="ECO:0000259" key="5">
    <source>
        <dbReference type="SMART" id="SM00062"/>
    </source>
</evidence>